<dbReference type="InterPro" id="IPR024542">
    <property type="entry name" value="YkvP_N"/>
</dbReference>
<feature type="domain" description="Spore protein YkvP N-terminal" evidence="1">
    <location>
        <begin position="82"/>
        <end position="158"/>
    </location>
</feature>
<accession>A0A6L6XG70</accession>
<comment type="caution">
    <text evidence="3">The sequence shown here is derived from an EMBL/GenBank/DDBJ whole genome shotgun (WGS) entry which is preliminary data.</text>
</comment>
<name>A0A6L6XG70_9FIRM</name>
<evidence type="ECO:0000259" key="1">
    <source>
        <dbReference type="Pfam" id="PF12996"/>
    </source>
</evidence>
<reference evidence="3 4" key="1">
    <citation type="submission" date="2019-10" db="EMBL/GenBank/DDBJ databases">
        <title>Roseburia spp. ameliorate alcoholic fatty liver via restoration of gut barrier function.</title>
        <authorList>
            <person name="Seo B."/>
            <person name="Ko G."/>
        </authorList>
    </citation>
    <scope>NUCLEOTIDE SEQUENCE [LARGE SCALE GENOMIC DNA]</scope>
    <source>
        <strain evidence="3 4">SNUG30017</strain>
    </source>
</reference>
<organism evidence="3 4">
    <name type="scientific">Roseburia intestinalis</name>
    <dbReference type="NCBI Taxonomy" id="166486"/>
    <lineage>
        <taxon>Bacteria</taxon>
        <taxon>Bacillati</taxon>
        <taxon>Bacillota</taxon>
        <taxon>Clostridia</taxon>
        <taxon>Lachnospirales</taxon>
        <taxon>Lachnospiraceae</taxon>
        <taxon>Roseburia</taxon>
    </lineage>
</organism>
<keyword evidence="3" id="KW-0808">Transferase</keyword>
<sequence length="390" mass="44797">MKILFLDSPAFAKQDMLGAFGECGITCDLFFHNAYHDRKNTDFDNAFDAAVESNSYDFVFSFNYFPILSNNCQRHGIKYVSYVYDSPLVALYSCSLINSCNYVFLFDKATYLTFHNSGIPTVYYLPLAANVKRLQAMTCPDEILSKIRSDVSFVGSIYNEDHNFFDRLDQISDFTRGYLNAIMDAQQKIYGCSFLEELLTPPILEDLQKNIPYQPMSDGTESAAYVYANYFLCRKITSNERLSLLKSASENFPLKLYTHKPSEELSNAIFMGPVDYYDTMPLVFKHSLINLNITLKSIQTGIPLRCMDIMGSGGFLLTNFQSDLLDFFVPGEDFAFYESKTDFIDKIRYYLSHEKERTQMIANCTGKMLENHTFVHRVHRILDVISQSHI</sequence>
<protein>
    <submittedName>
        <fullName evidence="3">Glycosyltransferase</fullName>
    </submittedName>
</protein>
<evidence type="ECO:0000313" key="4">
    <source>
        <dbReference type="Proteomes" id="UP000479531"/>
    </source>
</evidence>
<evidence type="ECO:0000259" key="2">
    <source>
        <dbReference type="Pfam" id="PF13524"/>
    </source>
</evidence>
<dbReference type="EMBL" id="WGGT01000010">
    <property type="protein sequence ID" value="MVQ45912.1"/>
    <property type="molecule type" value="Genomic_DNA"/>
</dbReference>
<dbReference type="RefSeq" id="WP_157350534.1">
    <property type="nucleotide sequence ID" value="NZ_WGGT01000010.1"/>
</dbReference>
<dbReference type="InterPro" id="IPR055259">
    <property type="entry name" value="YkvP/CgeB_Glyco_trans-like"/>
</dbReference>
<evidence type="ECO:0000313" key="3">
    <source>
        <dbReference type="EMBL" id="MVQ45912.1"/>
    </source>
</evidence>
<dbReference type="AlphaFoldDB" id="A0A6L6XG70"/>
<dbReference type="Pfam" id="PF13524">
    <property type="entry name" value="Glyco_trans_1_2"/>
    <property type="match status" value="1"/>
</dbReference>
<dbReference type="Pfam" id="PF12996">
    <property type="entry name" value="DUF3880"/>
    <property type="match status" value="1"/>
</dbReference>
<feature type="domain" description="Spore protein YkvP/CgeB glycosyl transferase-like" evidence="2">
    <location>
        <begin position="264"/>
        <end position="383"/>
    </location>
</feature>
<proteinExistence type="predicted"/>
<gene>
    <name evidence="3" type="ORF">GCK47_09375</name>
</gene>
<dbReference type="Proteomes" id="UP000479531">
    <property type="component" value="Unassembled WGS sequence"/>
</dbReference>
<dbReference type="GO" id="GO:0016740">
    <property type="term" value="F:transferase activity"/>
    <property type="evidence" value="ECO:0007669"/>
    <property type="project" value="UniProtKB-KW"/>
</dbReference>